<gene>
    <name evidence="1" type="ORF">OXU80_26750</name>
</gene>
<dbReference type="EMBL" id="CP113520">
    <property type="protein sequence ID" value="WAJ28366.1"/>
    <property type="molecule type" value="Genomic_DNA"/>
</dbReference>
<evidence type="ECO:0000313" key="1">
    <source>
        <dbReference type="EMBL" id="WAJ28366.1"/>
    </source>
</evidence>
<proteinExistence type="predicted"/>
<accession>A0ACD4NNV1</accession>
<name>A0ACD4NNV1_9HYPH</name>
<sequence length="399" mass="42005">MSANAATGEPPLAEAMKGEPPLAGLKVLELARILAGPWIGQCLADLGAEVVKVEAPEGDDTRRWGPPFVERTLADGTRERTAAYFHSTNRGKRSIACDFNDPADLARVRELACEADVLVENFKVGGLAKHGLDYPSLSALNPRLVYCSITGFGQDGPYAHLPGYDFLIQGLCGIMDLTGEPAGEPQKIGVAWIDILTGLYGTIGIQAALAERARSGLGQHVDLSLLDCGVAALANQAMNHLAGGAPPRRMGNAHPNIVPYQVFPCLDGHVIVACGNDRQFAALAEVLGIAEIAADLAYATNPARVANRDALVPILAERTRAMGRDALIAAMQARGVPGGPINGVAEAIAHPQVVHRALRIEPEGLPGLRTPIRFSRSALALDRASPALRSDPSIKDGTS</sequence>
<reference evidence="1" key="1">
    <citation type="submission" date="2022-11" db="EMBL/GenBank/DDBJ databases">
        <title>beta-Carotene-producing bacterium, Jeongeuplla avenae sp. nov., alleviates the salt stress of Arabidopsis seedlings.</title>
        <authorList>
            <person name="Jiang L."/>
            <person name="Lee J."/>
        </authorList>
    </citation>
    <scope>NUCLEOTIDE SEQUENCE</scope>
    <source>
        <strain evidence="1">DY_R2A_6</strain>
    </source>
</reference>
<keyword evidence="2" id="KW-1185">Reference proteome</keyword>
<organism evidence="1 2">
    <name type="scientific">Antarcticirhabdus aurantiaca</name>
    <dbReference type="NCBI Taxonomy" id="2606717"/>
    <lineage>
        <taxon>Bacteria</taxon>
        <taxon>Pseudomonadati</taxon>
        <taxon>Pseudomonadota</taxon>
        <taxon>Alphaproteobacteria</taxon>
        <taxon>Hyphomicrobiales</taxon>
        <taxon>Aurantimonadaceae</taxon>
        <taxon>Antarcticirhabdus</taxon>
    </lineage>
</organism>
<evidence type="ECO:0000313" key="2">
    <source>
        <dbReference type="Proteomes" id="UP001163223"/>
    </source>
</evidence>
<dbReference type="Proteomes" id="UP001163223">
    <property type="component" value="Chromosome"/>
</dbReference>
<protein>
    <submittedName>
        <fullName evidence="1">CaiB/BaiF CoA-transferase family protein</fullName>
    </submittedName>
</protein>